<evidence type="ECO:0000256" key="4">
    <source>
        <dbReference type="ARBA" id="ARBA00022771"/>
    </source>
</evidence>
<dbReference type="InterPro" id="IPR013083">
    <property type="entry name" value="Znf_RING/FYVE/PHD"/>
</dbReference>
<dbReference type="PANTHER" id="PTHR11210">
    <property type="entry name" value="RING BOX"/>
    <property type="match status" value="1"/>
</dbReference>
<feature type="region of interest" description="Disordered" evidence="10">
    <location>
        <begin position="124"/>
        <end position="144"/>
    </location>
</feature>
<evidence type="ECO:0000256" key="10">
    <source>
        <dbReference type="SAM" id="MobiDB-lite"/>
    </source>
</evidence>
<dbReference type="FunFam" id="3.30.40.10:FF:000469">
    <property type="entry name" value="Anaphase-promoting complex subunit 11"/>
    <property type="match status" value="1"/>
</dbReference>
<gene>
    <name evidence="12" type="ORF">HG536_0F03520</name>
</gene>
<evidence type="ECO:0000313" key="12">
    <source>
        <dbReference type="EMBL" id="QLL34027.1"/>
    </source>
</evidence>
<dbReference type="GO" id="GO:0008270">
    <property type="term" value="F:zinc ion binding"/>
    <property type="evidence" value="ECO:0007669"/>
    <property type="project" value="UniProtKB-KW"/>
</dbReference>
<organism evidence="12 13">
    <name type="scientific">Torulaspora globosa</name>
    <dbReference type="NCBI Taxonomy" id="48254"/>
    <lineage>
        <taxon>Eukaryota</taxon>
        <taxon>Fungi</taxon>
        <taxon>Dikarya</taxon>
        <taxon>Ascomycota</taxon>
        <taxon>Saccharomycotina</taxon>
        <taxon>Saccharomycetes</taxon>
        <taxon>Saccharomycetales</taxon>
        <taxon>Saccharomycetaceae</taxon>
        <taxon>Torulaspora</taxon>
    </lineage>
</organism>
<keyword evidence="5" id="KW-0498">Mitosis</keyword>
<keyword evidence="2" id="KW-0132">Cell division</keyword>
<evidence type="ECO:0000256" key="3">
    <source>
        <dbReference type="ARBA" id="ARBA00022723"/>
    </source>
</evidence>
<keyword evidence="4 9" id="KW-0863">Zinc-finger</keyword>
<dbReference type="InterPro" id="IPR024991">
    <property type="entry name" value="RING-H2_APC11"/>
</dbReference>
<dbReference type="GeneID" id="59327242"/>
<dbReference type="RefSeq" id="XP_037140701.1">
    <property type="nucleotide sequence ID" value="XM_037284805.1"/>
</dbReference>
<evidence type="ECO:0000256" key="7">
    <source>
        <dbReference type="ARBA" id="ARBA00022833"/>
    </source>
</evidence>
<name>A0A7G3ZKJ1_9SACH</name>
<dbReference type="GO" id="GO:0051301">
    <property type="term" value="P:cell division"/>
    <property type="evidence" value="ECO:0007669"/>
    <property type="project" value="UniProtKB-KW"/>
</dbReference>
<dbReference type="GO" id="GO:0061630">
    <property type="term" value="F:ubiquitin protein ligase activity"/>
    <property type="evidence" value="ECO:0007669"/>
    <property type="project" value="InterPro"/>
</dbReference>
<dbReference type="AlphaFoldDB" id="A0A7G3ZKJ1"/>
<dbReference type="SMART" id="SM00184">
    <property type="entry name" value="RING"/>
    <property type="match status" value="1"/>
</dbReference>
<evidence type="ECO:0000256" key="9">
    <source>
        <dbReference type="PROSITE-ProRule" id="PRU00175"/>
    </source>
</evidence>
<protein>
    <recommendedName>
        <fullName evidence="1">Anaphase-promoting complex subunit 11</fullName>
    </recommendedName>
</protein>
<dbReference type="SUPFAM" id="SSF57850">
    <property type="entry name" value="RING/U-box"/>
    <property type="match status" value="1"/>
</dbReference>
<dbReference type="GO" id="GO:0005680">
    <property type="term" value="C:anaphase-promoting complex"/>
    <property type="evidence" value="ECO:0007669"/>
    <property type="project" value="InterPro"/>
</dbReference>
<dbReference type="Gene3D" id="3.30.40.10">
    <property type="entry name" value="Zinc/RING finger domain, C3HC4 (zinc finger)"/>
    <property type="match status" value="1"/>
</dbReference>
<evidence type="ECO:0000256" key="2">
    <source>
        <dbReference type="ARBA" id="ARBA00022618"/>
    </source>
</evidence>
<evidence type="ECO:0000256" key="8">
    <source>
        <dbReference type="ARBA" id="ARBA00023306"/>
    </source>
</evidence>
<reference evidence="12 13" key="1">
    <citation type="submission" date="2020-06" db="EMBL/GenBank/DDBJ databases">
        <title>The yeast mating-type switching endonuclease HO is a domesticated member of an unorthodox homing genetic element family.</title>
        <authorList>
            <person name="Coughlan A.Y."/>
            <person name="Lombardi L."/>
            <person name="Braun-Galleani S."/>
            <person name="Martos A.R."/>
            <person name="Galeote V."/>
            <person name="Bigey F."/>
            <person name="Dequin S."/>
            <person name="Byrne K.P."/>
            <person name="Wolfe K.H."/>
        </authorList>
    </citation>
    <scope>NUCLEOTIDE SEQUENCE [LARGE SCALE GENOMIC DNA]</scope>
    <source>
        <strain evidence="12 13">CBS764</strain>
    </source>
</reference>
<dbReference type="InterPro" id="IPR001841">
    <property type="entry name" value="Znf_RING"/>
</dbReference>
<keyword evidence="8" id="KW-0131">Cell cycle</keyword>
<dbReference type="Proteomes" id="UP000515788">
    <property type="component" value="Chromosome 6"/>
</dbReference>
<dbReference type="PROSITE" id="PS50089">
    <property type="entry name" value="ZF_RING_2"/>
    <property type="match status" value="1"/>
</dbReference>
<dbReference type="InterPro" id="IPR051031">
    <property type="entry name" value="RING-box_E3_Ubiquitin_Ligase"/>
</dbReference>
<dbReference type="OrthoDB" id="1681166at2759"/>
<dbReference type="KEGG" id="tgb:HG536_0F03520"/>
<evidence type="ECO:0000256" key="6">
    <source>
        <dbReference type="ARBA" id="ARBA00022786"/>
    </source>
</evidence>
<keyword evidence="3" id="KW-0479">Metal-binding</keyword>
<accession>A0A7G3ZKJ1</accession>
<evidence type="ECO:0000259" key="11">
    <source>
        <dbReference type="PROSITE" id="PS50089"/>
    </source>
</evidence>
<dbReference type="CDD" id="cd16456">
    <property type="entry name" value="RING-H2_APC11"/>
    <property type="match status" value="1"/>
</dbReference>
<feature type="compositionally biased region" description="Acidic residues" evidence="10">
    <location>
        <begin position="133"/>
        <end position="144"/>
    </location>
</feature>
<keyword evidence="7" id="KW-0862">Zinc</keyword>
<evidence type="ECO:0000256" key="1">
    <source>
        <dbReference type="ARBA" id="ARBA00013928"/>
    </source>
</evidence>
<dbReference type="EMBL" id="CP059251">
    <property type="protein sequence ID" value="QLL34027.1"/>
    <property type="molecule type" value="Genomic_DNA"/>
</dbReference>
<dbReference type="GO" id="GO:0031145">
    <property type="term" value="P:anaphase-promoting complex-dependent catabolic process"/>
    <property type="evidence" value="ECO:0007669"/>
    <property type="project" value="InterPro"/>
</dbReference>
<evidence type="ECO:0000313" key="13">
    <source>
        <dbReference type="Proteomes" id="UP000515788"/>
    </source>
</evidence>
<keyword evidence="13" id="KW-1185">Reference proteome</keyword>
<proteinExistence type="predicted"/>
<dbReference type="GO" id="GO:0097602">
    <property type="term" value="F:cullin family protein binding"/>
    <property type="evidence" value="ECO:0007669"/>
    <property type="project" value="InterPro"/>
</dbReference>
<sequence length="155" mass="17651">MKVTVNKVHSVFAWTWHIPKDNQDDNIEPIADDDGDDDVCGICRASYNATCPGCKFPGDGCPLVVGECNHNFHVHCIYKWLDTTTSRGLCPMCRQLFQLKKGLAINDSQTAKFRELRHRQWQNRQQELGDQQDNNESDLLGDQDDSMLDQGLVVR</sequence>
<dbReference type="Pfam" id="PF12861">
    <property type="entry name" value="zf-ANAPC11"/>
    <property type="match status" value="1"/>
</dbReference>
<feature type="domain" description="RING-type" evidence="11">
    <location>
        <begin position="40"/>
        <end position="94"/>
    </location>
</feature>
<evidence type="ECO:0000256" key="5">
    <source>
        <dbReference type="ARBA" id="ARBA00022776"/>
    </source>
</evidence>
<keyword evidence="6" id="KW-0833">Ubl conjugation pathway</keyword>